<accession>A0ABP7Y3P0</accession>
<dbReference type="RefSeq" id="WP_344735679.1">
    <property type="nucleotide sequence ID" value="NZ_BAAAZH010000037.1"/>
</dbReference>
<dbReference type="InterPro" id="IPR003344">
    <property type="entry name" value="Big_1_dom"/>
</dbReference>
<organism evidence="5 6">
    <name type="scientific">Nocardioides fonticola</name>
    <dbReference type="NCBI Taxonomy" id="450363"/>
    <lineage>
        <taxon>Bacteria</taxon>
        <taxon>Bacillati</taxon>
        <taxon>Actinomycetota</taxon>
        <taxon>Actinomycetes</taxon>
        <taxon>Propionibacteriales</taxon>
        <taxon>Nocardioidaceae</taxon>
        <taxon>Nocardioides</taxon>
    </lineage>
</organism>
<evidence type="ECO:0000313" key="6">
    <source>
        <dbReference type="Proteomes" id="UP001501495"/>
    </source>
</evidence>
<comment type="similarity">
    <text evidence="1">Belongs to the intimin/invasin family.</text>
</comment>
<name>A0ABP7Y3P0_9ACTN</name>
<dbReference type="SUPFAM" id="SSF49373">
    <property type="entry name" value="Invasin/intimin cell-adhesion fragments"/>
    <property type="match status" value="2"/>
</dbReference>
<dbReference type="SMART" id="SM00634">
    <property type="entry name" value="BID_1"/>
    <property type="match status" value="2"/>
</dbReference>
<evidence type="ECO:0000259" key="4">
    <source>
        <dbReference type="PROSITE" id="PS51127"/>
    </source>
</evidence>
<dbReference type="EMBL" id="BAAAZH010000037">
    <property type="protein sequence ID" value="GAA4130244.1"/>
    <property type="molecule type" value="Genomic_DNA"/>
</dbReference>
<feature type="signal peptide" evidence="3">
    <location>
        <begin position="1"/>
        <end position="32"/>
    </location>
</feature>
<feature type="chain" id="PRO_5045472669" description="Big-1 domain-containing protein" evidence="3">
    <location>
        <begin position="33"/>
        <end position="1046"/>
    </location>
</feature>
<dbReference type="InterPro" id="IPR008964">
    <property type="entry name" value="Invasin/intimin_cell_adhesion"/>
</dbReference>
<evidence type="ECO:0000313" key="5">
    <source>
        <dbReference type="EMBL" id="GAA4130244.1"/>
    </source>
</evidence>
<dbReference type="Pfam" id="PF02369">
    <property type="entry name" value="Big_1"/>
    <property type="match status" value="1"/>
</dbReference>
<protein>
    <recommendedName>
        <fullName evidence="4">Big-1 domain-containing protein</fullName>
    </recommendedName>
</protein>
<dbReference type="Proteomes" id="UP001501495">
    <property type="component" value="Unassembled WGS sequence"/>
</dbReference>
<dbReference type="InterPro" id="IPR013783">
    <property type="entry name" value="Ig-like_fold"/>
</dbReference>
<keyword evidence="3" id="KW-0732">Signal</keyword>
<evidence type="ECO:0000256" key="2">
    <source>
        <dbReference type="SAM" id="MobiDB-lite"/>
    </source>
</evidence>
<feature type="region of interest" description="Disordered" evidence="2">
    <location>
        <begin position="511"/>
        <end position="537"/>
    </location>
</feature>
<sequence>MNSSGIKRGLASSAIAALAVAGLPLLASSANAVALSNGIAAGQVKLVGPIANGSTISAKADGTDSTVRLTAVAASDVTAVSFQYSLDGTNWTTIGTATADDGAFAYEWNPAAVAGGTVQLRAVAGSVNSTAVTGVVVNNTANTANLTAGSAAGVFQSPDYAADGTANDPQNVIVAGTTSAAGTVNLKWYNGTTFVGTDTATAAVTAPATTGTFAGVVNINGYSYGTTDQLLLQADLGANTGADTEGYTLYKQVITTVTAAADKTNLPSGQSANITVTVKDQNGNPIAGARVGNSLNGGTALTNAKGQATFTLPAGSSASYFADATDVAGYQAALGDKQSDTIAIATYSPSSSSIPGTSTDGAAFDLDEYTAGDISVQVKDQNGNNLAAAGRTVSYYWVETPFDGSPATQRFPAGTAVTTVLTDGTGKAVIDFPSGQTDVNGTYELYASLSADGLGNGAVASSKVLTVKAGQAALKFAPADRVQGAVGSTVSVTGTLALTDGTALPGRTVTTGYNNGGGNSNIVQADGTTGNSRSYTTGTDGSFKVEIKDGATPTTAESGTLAADSTVIAGSPDAVETVDFTPGLTPAAITISNPASTTTAGLTKTYGVTLSYDSDLTTAGVQNAPLANTDVTLTLDHGFFTPNTLTPAATPAAGDDAYNLKNLGSSITVKTDGSGQATVTTTIAKDAGFDDDGLVDAKITATAGSVSASDTDTWTSASPLNGGTAAIDLAPAAFQQSTVLPDARTGQNVAFDVFVTDQYGNKVPGASVTVTGSGSLAGFSTPVNTNVTVDDDVVVNSNQLGSGTLAVSWNTKTTKYDATGAIVISNPPAGETLTDSQAVSFYAYDINTATLSLVDSASGTAPKGQAVTVTAKVVDSKGQPIQGVGVSFLRQGPGNVTDGDPNLSVSTNAKGEAYYSFIGTSAGTANVSAVFADNTGRKTLTDSIVITGASAPTAIKVTLTGDDNGGRDDKLTVTTTAKAAGADITIYKVKKNGKRGGVVATATVNNSGTTKVTVPDTNGKKSTKYVAVVSATSDTKAGTSNKKTVK</sequence>
<gene>
    <name evidence="5" type="ORF">GCM10022215_43730</name>
</gene>
<evidence type="ECO:0000256" key="1">
    <source>
        <dbReference type="ARBA" id="ARBA00010116"/>
    </source>
</evidence>
<reference evidence="6" key="1">
    <citation type="journal article" date="2019" name="Int. J. Syst. Evol. Microbiol.">
        <title>The Global Catalogue of Microorganisms (GCM) 10K type strain sequencing project: providing services to taxonomists for standard genome sequencing and annotation.</title>
        <authorList>
            <consortium name="The Broad Institute Genomics Platform"/>
            <consortium name="The Broad Institute Genome Sequencing Center for Infectious Disease"/>
            <person name="Wu L."/>
            <person name="Ma J."/>
        </authorList>
    </citation>
    <scope>NUCLEOTIDE SEQUENCE [LARGE SCALE GENOMIC DNA]</scope>
    <source>
        <strain evidence="6">JCM 16703</strain>
    </source>
</reference>
<dbReference type="PROSITE" id="PS51127">
    <property type="entry name" value="BIG1"/>
    <property type="match status" value="1"/>
</dbReference>
<evidence type="ECO:0000256" key="3">
    <source>
        <dbReference type="SAM" id="SignalP"/>
    </source>
</evidence>
<comment type="caution">
    <text evidence="5">The sequence shown here is derived from an EMBL/GenBank/DDBJ whole genome shotgun (WGS) entry which is preliminary data.</text>
</comment>
<feature type="domain" description="Big-1" evidence="4">
    <location>
        <begin position="849"/>
        <end position="945"/>
    </location>
</feature>
<feature type="compositionally biased region" description="Polar residues" evidence="2">
    <location>
        <begin position="522"/>
        <end position="537"/>
    </location>
</feature>
<keyword evidence="6" id="KW-1185">Reference proteome</keyword>
<proteinExistence type="inferred from homology"/>
<dbReference type="Gene3D" id="2.60.40.10">
    <property type="entry name" value="Immunoglobulins"/>
    <property type="match status" value="2"/>
</dbReference>